<protein>
    <recommendedName>
        <fullName evidence="5">DUF4352 domain-containing protein</fullName>
    </recommendedName>
</protein>
<gene>
    <name evidence="3" type="ORF">SAMN05421811_112132</name>
</gene>
<reference evidence="3 4" key="1">
    <citation type="submission" date="2016-10" db="EMBL/GenBank/DDBJ databases">
        <authorList>
            <person name="de Groot N.N."/>
        </authorList>
    </citation>
    <scope>NUCLEOTIDE SEQUENCE [LARGE SCALE GENOMIC DNA]</scope>
    <source>
        <strain evidence="3 4">CGMCC 4.5598</strain>
    </source>
</reference>
<feature type="region of interest" description="Disordered" evidence="1">
    <location>
        <begin position="36"/>
        <end position="65"/>
    </location>
</feature>
<dbReference type="Proteomes" id="UP000199361">
    <property type="component" value="Unassembled WGS sequence"/>
</dbReference>
<dbReference type="AlphaFoldDB" id="A0A1I0L605"/>
<evidence type="ECO:0000313" key="4">
    <source>
        <dbReference type="Proteomes" id="UP000199361"/>
    </source>
</evidence>
<evidence type="ECO:0008006" key="5">
    <source>
        <dbReference type="Google" id="ProtNLM"/>
    </source>
</evidence>
<dbReference type="PROSITE" id="PS51257">
    <property type="entry name" value="PROKAR_LIPOPROTEIN"/>
    <property type="match status" value="1"/>
</dbReference>
<accession>A0A1I0L605</accession>
<keyword evidence="4" id="KW-1185">Reference proteome</keyword>
<dbReference type="RefSeq" id="WP_143082458.1">
    <property type="nucleotide sequence ID" value="NZ_FOHX01000012.1"/>
</dbReference>
<dbReference type="STRING" id="568860.SAMN05421811_112132"/>
<feature type="chain" id="PRO_5039092571" description="DUF4352 domain-containing protein" evidence="2">
    <location>
        <begin position="27"/>
        <end position="214"/>
    </location>
</feature>
<organism evidence="3 4">
    <name type="scientific">Nonomuraea wenchangensis</name>
    <dbReference type="NCBI Taxonomy" id="568860"/>
    <lineage>
        <taxon>Bacteria</taxon>
        <taxon>Bacillati</taxon>
        <taxon>Actinomycetota</taxon>
        <taxon>Actinomycetes</taxon>
        <taxon>Streptosporangiales</taxon>
        <taxon>Streptosporangiaceae</taxon>
        <taxon>Nonomuraea</taxon>
    </lineage>
</organism>
<proteinExistence type="predicted"/>
<evidence type="ECO:0000313" key="3">
    <source>
        <dbReference type="EMBL" id="SEU34859.1"/>
    </source>
</evidence>
<dbReference type="EMBL" id="FOHX01000012">
    <property type="protein sequence ID" value="SEU34859.1"/>
    <property type="molecule type" value="Genomic_DNA"/>
</dbReference>
<dbReference type="OrthoDB" id="3874174at2"/>
<name>A0A1I0L605_9ACTN</name>
<sequence length="214" mass="22361">MMFRMKIVSGRTLSVTVITVAVLGLAAGGCASSGADVVKASPPAPSTEDKATPSPEGSAVSDEPEAATALRFGRPALMDFSYNDKKGKLQITVTRIVKGRTADLSGLSLSGKARKMVPYYIHATVKNAGTTDLSLTMPPGPRGVLANGEAARSLSVIGRFATCDSYPDTHKFPPGKSYRTCAPVLADPGDTVIGAEWSSDPYSDGPVATWTRRP</sequence>
<keyword evidence="2" id="KW-0732">Signal</keyword>
<feature type="signal peptide" evidence="2">
    <location>
        <begin position="1"/>
        <end position="26"/>
    </location>
</feature>
<evidence type="ECO:0000256" key="1">
    <source>
        <dbReference type="SAM" id="MobiDB-lite"/>
    </source>
</evidence>
<evidence type="ECO:0000256" key="2">
    <source>
        <dbReference type="SAM" id="SignalP"/>
    </source>
</evidence>